<sequence>MVNKSSALCSNQLSYRGYQRAGFEPATLTSQIEVVLVYGTLFYFQFFKRRVIGDKCLLTLRFNHLNYPCGAGLEPTSQFWKSK</sequence>
<organism evidence="1 2">
    <name type="scientific">Mucilaginibacter gossypii</name>
    <dbReference type="NCBI Taxonomy" id="551996"/>
    <lineage>
        <taxon>Bacteria</taxon>
        <taxon>Pseudomonadati</taxon>
        <taxon>Bacteroidota</taxon>
        <taxon>Sphingobacteriia</taxon>
        <taxon>Sphingobacteriales</taxon>
        <taxon>Sphingobacteriaceae</taxon>
        <taxon>Mucilaginibacter</taxon>
    </lineage>
</organism>
<gene>
    <name evidence="1" type="ORF">SAMN05192573_11178</name>
</gene>
<evidence type="ECO:0000313" key="2">
    <source>
        <dbReference type="Proteomes" id="UP000199705"/>
    </source>
</evidence>
<dbReference type="Proteomes" id="UP000199705">
    <property type="component" value="Unassembled WGS sequence"/>
</dbReference>
<accession>A0A1G8E0C3</accession>
<name>A0A1G8E0C3_9SPHI</name>
<reference evidence="2" key="1">
    <citation type="submission" date="2016-10" db="EMBL/GenBank/DDBJ databases">
        <authorList>
            <person name="Varghese N."/>
            <person name="Submissions S."/>
        </authorList>
    </citation>
    <scope>NUCLEOTIDE SEQUENCE [LARGE SCALE GENOMIC DNA]</scope>
    <source>
        <strain evidence="2">Gh-67</strain>
    </source>
</reference>
<protein>
    <submittedName>
        <fullName evidence="1">Uncharacterized protein</fullName>
    </submittedName>
</protein>
<dbReference type="AlphaFoldDB" id="A0A1G8E0C3"/>
<keyword evidence="2" id="KW-1185">Reference proteome</keyword>
<proteinExistence type="predicted"/>
<evidence type="ECO:0000313" key="1">
    <source>
        <dbReference type="EMBL" id="SDH63344.1"/>
    </source>
</evidence>
<dbReference type="EMBL" id="FNCG01000011">
    <property type="protein sequence ID" value="SDH63344.1"/>
    <property type="molecule type" value="Genomic_DNA"/>
</dbReference>